<dbReference type="ExpressionAtlas" id="A0A3Q2I1T1">
    <property type="expression patterns" value="baseline"/>
</dbReference>
<organism evidence="12 13">
    <name type="scientific">Equus caballus</name>
    <name type="common">Horse</name>
    <dbReference type="NCBI Taxonomy" id="9796"/>
    <lineage>
        <taxon>Eukaryota</taxon>
        <taxon>Metazoa</taxon>
        <taxon>Chordata</taxon>
        <taxon>Craniata</taxon>
        <taxon>Vertebrata</taxon>
        <taxon>Euteleostomi</taxon>
        <taxon>Mammalia</taxon>
        <taxon>Eutheria</taxon>
        <taxon>Laurasiatheria</taxon>
        <taxon>Perissodactyla</taxon>
        <taxon>Equidae</taxon>
        <taxon>Equus</taxon>
    </lineage>
</organism>
<dbReference type="InterPro" id="IPR001589">
    <property type="entry name" value="Actinin_actin-bd_CS"/>
</dbReference>
<gene>
    <name evidence="12 14" type="primary">ACTN2</name>
</gene>
<dbReference type="FunFam" id="1.20.58.60:FF:000004">
    <property type="entry name" value="Actinin alpha 1"/>
    <property type="match status" value="1"/>
</dbReference>
<dbReference type="GO" id="GO:0030175">
    <property type="term" value="C:filopodium"/>
    <property type="evidence" value="ECO:0007669"/>
    <property type="project" value="Ensembl"/>
</dbReference>
<dbReference type="VGNC" id="VGNC:15023">
    <property type="gene designation" value="ACTN2"/>
</dbReference>
<dbReference type="GO" id="GO:0030035">
    <property type="term" value="P:microspike assembly"/>
    <property type="evidence" value="ECO:0007669"/>
    <property type="project" value="Ensembl"/>
</dbReference>
<dbReference type="GO" id="GO:0030864">
    <property type="term" value="C:cortical actin cytoskeleton"/>
    <property type="evidence" value="ECO:0000318"/>
    <property type="project" value="GO_Central"/>
</dbReference>
<dbReference type="FunFam" id="1.20.58.60:FF:000005">
    <property type="entry name" value="Actinin alpha 1"/>
    <property type="match status" value="1"/>
</dbReference>
<dbReference type="GO" id="GO:0005925">
    <property type="term" value="C:focal adhesion"/>
    <property type="evidence" value="ECO:0007669"/>
    <property type="project" value="Ensembl"/>
</dbReference>
<dbReference type="GO" id="GO:0042391">
    <property type="term" value="P:regulation of membrane potential"/>
    <property type="evidence" value="ECO:0007669"/>
    <property type="project" value="Ensembl"/>
</dbReference>
<dbReference type="InterPro" id="IPR036872">
    <property type="entry name" value="CH_dom_sf"/>
</dbReference>
<dbReference type="InParanoid" id="A0A3Q2I1T1"/>
<feature type="coiled-coil region" evidence="9">
    <location>
        <begin position="671"/>
        <end position="705"/>
    </location>
</feature>
<dbReference type="PANTHER" id="PTHR11915">
    <property type="entry name" value="SPECTRIN/FILAMIN RELATED CYTOSKELETAL PROTEIN"/>
    <property type="match status" value="1"/>
</dbReference>
<dbReference type="GO" id="GO:0051015">
    <property type="term" value="F:actin filament binding"/>
    <property type="evidence" value="ECO:0000318"/>
    <property type="project" value="GO_Central"/>
</dbReference>
<dbReference type="SMART" id="SM00033">
    <property type="entry name" value="CH"/>
    <property type="match status" value="2"/>
</dbReference>
<dbReference type="GO" id="GO:0055001">
    <property type="term" value="P:muscle cell development"/>
    <property type="evidence" value="ECO:0000318"/>
    <property type="project" value="GO_Central"/>
</dbReference>
<evidence type="ECO:0000256" key="5">
    <source>
        <dbReference type="ARBA" id="ARBA00022737"/>
    </source>
</evidence>
<dbReference type="GeneTree" id="ENSGT00940000153968"/>
<dbReference type="OMA" id="IMILVDP"/>
<dbReference type="GO" id="GO:0030274">
    <property type="term" value="F:LIM domain binding"/>
    <property type="evidence" value="ECO:0007669"/>
    <property type="project" value="Ensembl"/>
</dbReference>
<dbReference type="GO" id="GO:0086097">
    <property type="term" value="P:phospholipase C-activating angiotensin-activated signaling pathway"/>
    <property type="evidence" value="ECO:0007669"/>
    <property type="project" value="Ensembl"/>
</dbReference>
<evidence type="ECO:0000259" key="10">
    <source>
        <dbReference type="PROSITE" id="PS50021"/>
    </source>
</evidence>
<dbReference type="FunFam" id="1.20.58.60:FF:000003">
    <property type="entry name" value="Actinin, alpha 1"/>
    <property type="match status" value="1"/>
</dbReference>
<evidence type="ECO:0000256" key="7">
    <source>
        <dbReference type="ARBA" id="ARBA00023203"/>
    </source>
</evidence>
<keyword evidence="7" id="KW-0009">Actin-binding</keyword>
<evidence type="ECO:0000256" key="8">
    <source>
        <dbReference type="ARBA" id="ARBA00043249"/>
    </source>
</evidence>
<dbReference type="PROSITE" id="PS00020">
    <property type="entry name" value="ACTININ_2"/>
    <property type="match status" value="1"/>
</dbReference>
<keyword evidence="4" id="KW-0479">Metal-binding</keyword>
<dbReference type="GO" id="GO:0042995">
    <property type="term" value="C:cell projection"/>
    <property type="evidence" value="ECO:0000318"/>
    <property type="project" value="GO_Central"/>
</dbReference>
<feature type="coiled-coil region" evidence="9">
    <location>
        <begin position="272"/>
        <end position="299"/>
    </location>
</feature>
<dbReference type="SUPFAM" id="SSF47576">
    <property type="entry name" value="Calponin-homology domain, CH-domain"/>
    <property type="match status" value="1"/>
</dbReference>
<comment type="subcellular location">
    <subcellularLocation>
        <location evidence="1">Cytoplasm</location>
        <location evidence="1">Myofibril</location>
        <location evidence="1">Sarcomere</location>
        <location evidence="1">Z line</location>
    </subcellularLocation>
</comment>
<evidence type="ECO:0007829" key="15">
    <source>
        <dbReference type="PeptideAtlas" id="A0A3Q2I1T1"/>
    </source>
</evidence>
<dbReference type="Pfam" id="PF00307">
    <property type="entry name" value="CH"/>
    <property type="match status" value="2"/>
</dbReference>
<feature type="domain" description="Calponin-homology (CH)" evidence="10">
    <location>
        <begin position="38"/>
        <end position="142"/>
    </location>
</feature>
<dbReference type="GO" id="GO:0005546">
    <property type="term" value="F:phosphatidylinositol-4,5-bisphosphate binding"/>
    <property type="evidence" value="ECO:0007669"/>
    <property type="project" value="Ensembl"/>
</dbReference>
<dbReference type="SUPFAM" id="SSF47473">
    <property type="entry name" value="EF-hand"/>
    <property type="match status" value="1"/>
</dbReference>
<proteinExistence type="evidence at protein level"/>
<keyword evidence="9" id="KW-0175">Coiled coil</keyword>
<dbReference type="GO" id="GO:0044325">
    <property type="term" value="F:transmembrane transporter binding"/>
    <property type="evidence" value="ECO:0007669"/>
    <property type="project" value="Ensembl"/>
</dbReference>
<dbReference type="GO" id="GO:0005509">
    <property type="term" value="F:calcium ion binding"/>
    <property type="evidence" value="ECO:0007669"/>
    <property type="project" value="InterPro"/>
</dbReference>
<dbReference type="Pfam" id="PF13499">
    <property type="entry name" value="EF-hand_7"/>
    <property type="match status" value="1"/>
</dbReference>
<comment type="similarity">
    <text evidence="2">Belongs to the alpha-actinin family.</text>
</comment>
<evidence type="ECO:0000256" key="6">
    <source>
        <dbReference type="ARBA" id="ARBA00022837"/>
    </source>
</evidence>
<dbReference type="InterPro" id="IPR002048">
    <property type="entry name" value="EF_hand_dom"/>
</dbReference>
<dbReference type="GO" id="GO:2000009">
    <property type="term" value="P:negative regulation of protein localization to cell surface"/>
    <property type="evidence" value="ECO:0007669"/>
    <property type="project" value="Ensembl"/>
</dbReference>
<dbReference type="GO" id="GO:0045214">
    <property type="term" value="P:sarcomere organization"/>
    <property type="evidence" value="ECO:0007669"/>
    <property type="project" value="Ensembl"/>
</dbReference>
<dbReference type="SMART" id="SM00150">
    <property type="entry name" value="SPEC"/>
    <property type="match status" value="3"/>
</dbReference>
<feature type="domain" description="EF-hand" evidence="11">
    <location>
        <begin position="753"/>
        <end position="788"/>
    </location>
</feature>
<dbReference type="GO" id="GO:0030036">
    <property type="term" value="P:actin cytoskeleton organization"/>
    <property type="evidence" value="ECO:0000318"/>
    <property type="project" value="GO_Central"/>
</dbReference>
<name>A0A3Q2I1T1_HORSE</name>
<keyword evidence="5" id="KW-0677">Repeat</keyword>
<dbReference type="FunFam" id="1.20.58.60:FF:000002">
    <property type="entry name" value="Actinin, alpha 1"/>
    <property type="match status" value="1"/>
</dbReference>
<dbReference type="InterPro" id="IPR001715">
    <property type="entry name" value="CH_dom"/>
</dbReference>
<feature type="coiled-coil region" evidence="9">
    <location>
        <begin position="437"/>
        <end position="471"/>
    </location>
</feature>
<dbReference type="GO" id="GO:2001137">
    <property type="term" value="P:positive regulation of endocytic recycling"/>
    <property type="evidence" value="ECO:0007669"/>
    <property type="project" value="Ensembl"/>
</dbReference>
<dbReference type="GO" id="GO:0051695">
    <property type="term" value="P:actin filament uncapping"/>
    <property type="evidence" value="ECO:0007669"/>
    <property type="project" value="Ensembl"/>
</dbReference>
<protein>
    <recommendedName>
        <fullName evidence="8">F-actin cross-linking protein</fullName>
    </recommendedName>
</protein>
<dbReference type="GO" id="GO:0031432">
    <property type="term" value="F:titin binding"/>
    <property type="evidence" value="ECO:0007669"/>
    <property type="project" value="Ensembl"/>
</dbReference>
<dbReference type="GO" id="GO:0042802">
    <property type="term" value="F:identical protein binding"/>
    <property type="evidence" value="ECO:0007669"/>
    <property type="project" value="Ensembl"/>
</dbReference>
<dbReference type="AlphaFoldDB" id="A0A3Q2I1T1"/>
<reference evidence="12 13" key="1">
    <citation type="journal article" date="2009" name="Science">
        <title>Genome sequence, comparative analysis, and population genetics of the domestic horse.</title>
        <authorList>
            <consortium name="Broad Institute Genome Sequencing Platform"/>
            <consortium name="Broad Institute Whole Genome Assembly Team"/>
            <person name="Wade C.M."/>
            <person name="Giulotto E."/>
            <person name="Sigurdsson S."/>
            <person name="Zoli M."/>
            <person name="Gnerre S."/>
            <person name="Imsland F."/>
            <person name="Lear T.L."/>
            <person name="Adelson D.L."/>
            <person name="Bailey E."/>
            <person name="Bellone R.R."/>
            <person name="Bloecker H."/>
            <person name="Distl O."/>
            <person name="Edgar R.C."/>
            <person name="Garber M."/>
            <person name="Leeb T."/>
            <person name="Mauceli E."/>
            <person name="MacLeod J.N."/>
            <person name="Penedo M.C.T."/>
            <person name="Raison J.M."/>
            <person name="Sharpe T."/>
            <person name="Vogel J."/>
            <person name="Andersson L."/>
            <person name="Antczak D.F."/>
            <person name="Biagi T."/>
            <person name="Binns M.M."/>
            <person name="Chowdhary B.P."/>
            <person name="Coleman S.J."/>
            <person name="Della Valle G."/>
            <person name="Fryc S."/>
            <person name="Guerin G."/>
            <person name="Hasegawa T."/>
            <person name="Hill E.W."/>
            <person name="Jurka J."/>
            <person name="Kiialainen A."/>
            <person name="Lindgren G."/>
            <person name="Liu J."/>
            <person name="Magnani E."/>
            <person name="Mickelson J.R."/>
            <person name="Murray J."/>
            <person name="Nergadze S.G."/>
            <person name="Onofrio R."/>
            <person name="Pedroni S."/>
            <person name="Piras M.F."/>
            <person name="Raudsepp T."/>
            <person name="Rocchi M."/>
            <person name="Roeed K.H."/>
            <person name="Ryder O.A."/>
            <person name="Searle S."/>
            <person name="Skow L."/>
            <person name="Swinburne J.E."/>
            <person name="Syvaenen A.C."/>
            <person name="Tozaki T."/>
            <person name="Valberg S.J."/>
            <person name="Vaudin M."/>
            <person name="White J.R."/>
            <person name="Zody M.C."/>
            <person name="Lander E.S."/>
            <person name="Lindblad-Toh K."/>
        </authorList>
    </citation>
    <scope>NUCLEOTIDE SEQUENCE [LARGE SCALE GENOMIC DNA]</scope>
    <source>
        <strain evidence="12 13">Thoroughbred</strain>
    </source>
</reference>
<dbReference type="Bgee" id="ENSECAG00000009009">
    <property type="expression patterns" value="Expressed in gluteus medius and 16 other cell types or tissues"/>
</dbReference>
<dbReference type="FunCoup" id="A0A3Q2I1T1">
    <property type="interactions" value="279"/>
</dbReference>
<keyword evidence="15" id="KW-1267">Proteomics identification</keyword>
<dbReference type="Proteomes" id="UP000002281">
    <property type="component" value="Chromosome 1"/>
</dbReference>
<dbReference type="InterPro" id="IPR014837">
    <property type="entry name" value="EF-hand_Ca_insen"/>
</dbReference>
<dbReference type="PROSITE" id="PS50021">
    <property type="entry name" value="CH"/>
    <property type="match status" value="2"/>
</dbReference>
<dbReference type="GO" id="GO:0005886">
    <property type="term" value="C:plasma membrane"/>
    <property type="evidence" value="ECO:0000318"/>
    <property type="project" value="GO_Central"/>
</dbReference>
<dbReference type="GO" id="GO:0030018">
    <property type="term" value="C:Z disc"/>
    <property type="evidence" value="ECO:0000318"/>
    <property type="project" value="GO_Central"/>
</dbReference>
<dbReference type="GO" id="GO:0070080">
    <property type="term" value="F:titin Z domain binding"/>
    <property type="evidence" value="ECO:0007669"/>
    <property type="project" value="Ensembl"/>
</dbReference>
<evidence type="ECO:0000256" key="3">
    <source>
        <dbReference type="ARBA" id="ARBA00022490"/>
    </source>
</evidence>
<dbReference type="PROSITE" id="PS50222">
    <property type="entry name" value="EF_HAND_2"/>
    <property type="match status" value="2"/>
</dbReference>
<dbReference type="Gene3D" id="1.10.418.10">
    <property type="entry name" value="Calponin-like domain"/>
    <property type="match status" value="2"/>
</dbReference>
<dbReference type="PROSITE" id="PS00019">
    <property type="entry name" value="ACTININ_1"/>
    <property type="match status" value="1"/>
</dbReference>
<dbReference type="InterPro" id="IPR011992">
    <property type="entry name" value="EF-hand-dom_pair"/>
</dbReference>
<dbReference type="InterPro" id="IPR018159">
    <property type="entry name" value="Spectrin/alpha-actinin"/>
</dbReference>
<evidence type="ECO:0000256" key="9">
    <source>
        <dbReference type="SAM" id="Coils"/>
    </source>
</evidence>
<dbReference type="FunFam" id="1.10.238.10:FF:000004">
    <property type="entry name" value="Actinin alpha 1"/>
    <property type="match status" value="1"/>
</dbReference>
<dbReference type="Pfam" id="PF08726">
    <property type="entry name" value="EFhand_Ca_insen"/>
    <property type="match status" value="1"/>
</dbReference>
<dbReference type="GO" id="GO:0099103">
    <property type="term" value="F:channel activator activity"/>
    <property type="evidence" value="ECO:0007669"/>
    <property type="project" value="Ensembl"/>
</dbReference>
<dbReference type="CDD" id="cd00051">
    <property type="entry name" value="EFh"/>
    <property type="match status" value="1"/>
</dbReference>
<evidence type="ECO:0000256" key="1">
    <source>
        <dbReference type="ARBA" id="ARBA00004216"/>
    </source>
</evidence>
<evidence type="ECO:0000259" key="11">
    <source>
        <dbReference type="PROSITE" id="PS50222"/>
    </source>
</evidence>
<dbReference type="FunFam" id="1.10.418.10:FF:000005">
    <property type="entry name" value="Actinin alpha 4"/>
    <property type="match status" value="1"/>
</dbReference>
<dbReference type="GO" id="GO:0051373">
    <property type="term" value="F:FATZ binding"/>
    <property type="evidence" value="ECO:0007669"/>
    <property type="project" value="Ensembl"/>
</dbReference>
<dbReference type="Ensembl" id="ENSECAT00000063817.2">
    <property type="protein sequence ID" value="ENSECAP00000040999.1"/>
    <property type="gene ID" value="ENSECAG00000009009.4"/>
</dbReference>
<feature type="domain" description="Calponin-homology (CH)" evidence="10">
    <location>
        <begin position="151"/>
        <end position="257"/>
    </location>
</feature>
<evidence type="ECO:0000313" key="13">
    <source>
        <dbReference type="Proteomes" id="UP000002281"/>
    </source>
</evidence>
<evidence type="ECO:0000256" key="4">
    <source>
        <dbReference type="ARBA" id="ARBA00022723"/>
    </source>
</evidence>
<dbReference type="SMART" id="SM01184">
    <property type="entry name" value="efhand_Ca_insen"/>
    <property type="match status" value="1"/>
</dbReference>
<evidence type="ECO:0000313" key="12">
    <source>
        <dbReference type="Ensembl" id="ENSECAP00000040999.1"/>
    </source>
</evidence>
<evidence type="ECO:0000313" key="14">
    <source>
        <dbReference type="VGNC" id="VGNC:15023"/>
    </source>
</evidence>
<dbReference type="FunFam" id="1.10.238.10:FF:000018">
    <property type="entry name" value="Actinin, alpha 1"/>
    <property type="match status" value="1"/>
</dbReference>
<dbReference type="SMART" id="SM00054">
    <property type="entry name" value="EFh"/>
    <property type="match status" value="2"/>
</dbReference>
<sequence>MNQIEPGVQYNYVYEDDEYMIQEEEWDRDLLLDPAWEKQQRKTFTAWCNSHLRKAGTQIENIEEDFRNGLKLMLLLEVISGERLPKPDRGKMRFHKIANVNKALDYIASKGVKLVSIGAEEIVDGNVKMTLGMIWTIILRFAIQDISVEETSAKEGLLLWCQRKTAPYRNVNIQNFHTSWKDGLGLCALIHRHRPDLIDYSKLNKDDPIGNINLAMEIAEKHLDIPKMLDAEDLVYTARPDERAIMTYVSCYYHAFAGAQKAETAANRICKVLAVNQENERLMEEYERLASELLEWIRRTIPWLENRTPEKTMQAMQKKLEDFRDYRRKHKPPKVQEKCQLEINFNTLQTKLRISNRPAFMPSEGKMVSDIAGAWQRLEQAEKGYEEWLLNEIRRLERVEHLAEKFRQKASTHETWAYGKEQILLQKDYESASLTEVRALLRKHEAFESDLAAHQDRVEQIAAIAQELNELDYHDAVNVNDRCQKICDQWDRLGTLTQKRREALERTEKLLETIDQLHLEFAKRAAPFNNWMEGAMEDLQDMFIVHSIEEIQSLITAHEQFKATLPEADGERQSIMAIQNEVEKVIQSYNIRISSSNPYSTVTMDELRTKWDKVKQLVPIRDQSLQEELARQHANERLRRQFAAQANAVGPWIQNKMEEIARSSIQITGALEDQMNQLKQYEHNIINYKNNIDKLEGDHQLIQEALVFDNKHTNYTMEHIRVGWELLLTTIARTINEVETQILTRDAKGITQEQMNEFRASFNHFDRRKNGLMDHEDFRACLISMGYDLGEAEFARIMTLVDPNGQGTVTFQSFIDFMTRETADTDTAEQVIASFRILASDKPYILAEELRRELPPDQAQYCIKRMPAYSGPGSVPGALDYTAFSSALYGESDL</sequence>
<reference evidence="12" key="2">
    <citation type="submission" date="2025-08" db="UniProtKB">
        <authorList>
            <consortium name="Ensembl"/>
        </authorList>
    </citation>
    <scope>IDENTIFICATION</scope>
    <source>
        <strain evidence="12">Thoroughbred</strain>
    </source>
</reference>
<keyword evidence="13" id="KW-1185">Reference proteome</keyword>
<dbReference type="Pfam" id="PF00435">
    <property type="entry name" value="Spectrin"/>
    <property type="match status" value="4"/>
</dbReference>
<dbReference type="GO" id="GO:0030054">
    <property type="term" value="C:cell junction"/>
    <property type="evidence" value="ECO:0000318"/>
    <property type="project" value="GO_Central"/>
</dbReference>
<dbReference type="InterPro" id="IPR002017">
    <property type="entry name" value="Spectrin_repeat"/>
</dbReference>
<keyword evidence="3" id="KW-0963">Cytoplasm</keyword>
<dbReference type="GO" id="GO:0048041">
    <property type="term" value="P:focal adhesion assembly"/>
    <property type="evidence" value="ECO:0007669"/>
    <property type="project" value="Ensembl"/>
</dbReference>
<dbReference type="GO" id="GO:0072659">
    <property type="term" value="P:protein localization to plasma membrane"/>
    <property type="evidence" value="ECO:0007669"/>
    <property type="project" value="Ensembl"/>
</dbReference>
<dbReference type="SMR" id="A0A3Q2I1T1"/>
<dbReference type="GO" id="GO:0003713">
    <property type="term" value="F:transcription coactivator activity"/>
    <property type="evidence" value="ECO:0007669"/>
    <property type="project" value="Ensembl"/>
</dbReference>
<dbReference type="CDD" id="cd00176">
    <property type="entry name" value="SPEC"/>
    <property type="match status" value="1"/>
</dbReference>
<dbReference type="CDD" id="cd21216">
    <property type="entry name" value="CH_ACTN_rpt2"/>
    <property type="match status" value="1"/>
</dbReference>
<keyword evidence="6" id="KW-0106">Calcium</keyword>
<dbReference type="CDD" id="cd21214">
    <property type="entry name" value="CH_ACTN_rpt1"/>
    <property type="match status" value="1"/>
</dbReference>
<dbReference type="Gene3D" id="1.10.238.10">
    <property type="entry name" value="EF-hand"/>
    <property type="match status" value="2"/>
</dbReference>
<evidence type="ECO:0000256" key="2">
    <source>
        <dbReference type="ARBA" id="ARBA00010255"/>
    </source>
</evidence>
<dbReference type="GO" id="GO:0055013">
    <property type="term" value="P:cardiac muscle cell development"/>
    <property type="evidence" value="ECO:0007669"/>
    <property type="project" value="Ensembl"/>
</dbReference>
<dbReference type="FunFam" id="1.10.418.10:FF:000001">
    <property type="entry name" value="Actinin alpha 1"/>
    <property type="match status" value="1"/>
</dbReference>
<reference evidence="12" key="3">
    <citation type="submission" date="2025-09" db="UniProtKB">
        <authorList>
            <consortium name="Ensembl"/>
        </authorList>
    </citation>
    <scope>IDENTIFICATION</scope>
    <source>
        <strain evidence="12">Thoroughbred</strain>
    </source>
</reference>
<dbReference type="GO" id="GO:0043268">
    <property type="term" value="P:positive regulation of potassium ion transport"/>
    <property type="evidence" value="ECO:0007669"/>
    <property type="project" value="Ensembl"/>
</dbReference>
<dbReference type="Gene3D" id="1.20.58.60">
    <property type="match status" value="4"/>
</dbReference>
<accession>A0A3Q2I1T1</accession>
<dbReference type="GO" id="GO:0043267">
    <property type="term" value="P:negative regulation of potassium ion transport"/>
    <property type="evidence" value="ECO:0007669"/>
    <property type="project" value="Ensembl"/>
</dbReference>
<dbReference type="SUPFAM" id="SSF46966">
    <property type="entry name" value="Spectrin repeat"/>
    <property type="match status" value="4"/>
</dbReference>
<feature type="domain" description="EF-hand" evidence="11">
    <location>
        <begin position="789"/>
        <end position="824"/>
    </location>
</feature>